<dbReference type="EMBL" id="NIDF01000095">
    <property type="protein sequence ID" value="TYJ53274.1"/>
    <property type="molecule type" value="Genomic_DNA"/>
</dbReference>
<evidence type="ECO:0000256" key="3">
    <source>
        <dbReference type="SAM" id="MobiDB-lite"/>
    </source>
</evidence>
<dbReference type="GO" id="GO:0005737">
    <property type="term" value="C:cytoplasm"/>
    <property type="evidence" value="ECO:0007669"/>
    <property type="project" value="TreeGrafter"/>
</dbReference>
<gene>
    <name evidence="4" type="ORF">B9479_006088</name>
</gene>
<evidence type="ECO:0000313" key="4">
    <source>
        <dbReference type="EMBL" id="TYJ53274.1"/>
    </source>
</evidence>
<evidence type="ECO:0000256" key="1">
    <source>
        <dbReference type="ARBA" id="ARBA00022603"/>
    </source>
</evidence>
<proteinExistence type="predicted"/>
<dbReference type="InterPro" id="IPR029063">
    <property type="entry name" value="SAM-dependent_MTases_sf"/>
</dbReference>
<feature type="compositionally biased region" description="Low complexity" evidence="3">
    <location>
        <begin position="286"/>
        <end position="295"/>
    </location>
</feature>
<dbReference type="GO" id="GO:0030488">
    <property type="term" value="P:tRNA methylation"/>
    <property type="evidence" value="ECO:0007669"/>
    <property type="project" value="TreeGrafter"/>
</dbReference>
<dbReference type="SUPFAM" id="SSF53335">
    <property type="entry name" value="S-adenosyl-L-methionine-dependent methyltransferases"/>
    <property type="match status" value="1"/>
</dbReference>
<name>A0A5D3ARD0_9TREE</name>
<evidence type="ECO:0008006" key="6">
    <source>
        <dbReference type="Google" id="ProtNLM"/>
    </source>
</evidence>
<dbReference type="AlphaFoldDB" id="A0A5D3ARD0"/>
<dbReference type="PANTHER" id="PTHR13069">
    <property type="entry name" value="ALKYLATED DNA REPAIR PROTEIN ALKB HOMOLOG 8"/>
    <property type="match status" value="1"/>
</dbReference>
<dbReference type="GO" id="GO:0000049">
    <property type="term" value="F:tRNA binding"/>
    <property type="evidence" value="ECO:0007669"/>
    <property type="project" value="TreeGrafter"/>
</dbReference>
<dbReference type="PANTHER" id="PTHR13069:SF21">
    <property type="entry name" value="ALKYLATED DNA REPAIR PROTEIN ALKB HOMOLOG 8"/>
    <property type="match status" value="1"/>
</dbReference>
<accession>A0A5D3ARD0</accession>
<keyword evidence="1" id="KW-0489">Methyltransferase</keyword>
<reference evidence="4 5" key="1">
    <citation type="submission" date="2017-05" db="EMBL/GenBank/DDBJ databases">
        <title>The Genome Sequence of Tsuchiyaea wingfieldii DSM 27421.</title>
        <authorList>
            <person name="Cuomo C."/>
            <person name="Passer A."/>
            <person name="Billmyre B."/>
            <person name="Heitman J."/>
        </authorList>
    </citation>
    <scope>NUCLEOTIDE SEQUENCE [LARGE SCALE GENOMIC DNA]</scope>
    <source>
        <strain evidence="4 5">DSM 27421</strain>
    </source>
</reference>
<feature type="region of interest" description="Disordered" evidence="3">
    <location>
        <begin position="98"/>
        <end position="128"/>
    </location>
</feature>
<dbReference type="GO" id="GO:0005634">
    <property type="term" value="C:nucleus"/>
    <property type="evidence" value="ECO:0007669"/>
    <property type="project" value="TreeGrafter"/>
</dbReference>
<feature type="region of interest" description="Disordered" evidence="3">
    <location>
        <begin position="250"/>
        <end position="329"/>
    </location>
</feature>
<keyword evidence="5" id="KW-1185">Reference proteome</keyword>
<dbReference type="GO" id="GO:0106335">
    <property type="term" value="F:tRNA (5-carboxymethyluridine(34)-5-O)-methyltransferase activity"/>
    <property type="evidence" value="ECO:0007669"/>
    <property type="project" value="TreeGrafter"/>
</dbReference>
<evidence type="ECO:0000256" key="2">
    <source>
        <dbReference type="ARBA" id="ARBA00022679"/>
    </source>
</evidence>
<evidence type="ECO:0000313" key="5">
    <source>
        <dbReference type="Proteomes" id="UP000322245"/>
    </source>
</evidence>
<dbReference type="GO" id="GO:0002098">
    <property type="term" value="P:tRNA wobble uridine modification"/>
    <property type="evidence" value="ECO:0007669"/>
    <property type="project" value="TreeGrafter"/>
</dbReference>
<feature type="compositionally biased region" description="Pro residues" evidence="3">
    <location>
        <begin position="310"/>
        <end position="328"/>
    </location>
</feature>
<dbReference type="Proteomes" id="UP000322245">
    <property type="component" value="Unassembled WGS sequence"/>
</dbReference>
<keyword evidence="2" id="KW-0808">Transferase</keyword>
<dbReference type="InterPro" id="IPR051422">
    <property type="entry name" value="AlkB_tRNA_MeTrf/Diox"/>
</dbReference>
<feature type="region of interest" description="Disordered" evidence="3">
    <location>
        <begin position="208"/>
        <end position="233"/>
    </location>
</feature>
<dbReference type="Gene3D" id="3.40.50.150">
    <property type="entry name" value="Vaccinia Virus protein VP39"/>
    <property type="match status" value="1"/>
</dbReference>
<comment type="caution">
    <text evidence="4">The sequence shown here is derived from an EMBL/GenBank/DDBJ whole genome shotgun (WGS) entry which is preliminary data.</text>
</comment>
<organism evidence="4 5">
    <name type="scientific">Cryptococcus floricola</name>
    <dbReference type="NCBI Taxonomy" id="2591691"/>
    <lineage>
        <taxon>Eukaryota</taxon>
        <taxon>Fungi</taxon>
        <taxon>Dikarya</taxon>
        <taxon>Basidiomycota</taxon>
        <taxon>Agaricomycotina</taxon>
        <taxon>Tremellomycetes</taxon>
        <taxon>Tremellales</taxon>
        <taxon>Cryptococcaceae</taxon>
        <taxon>Cryptococcus</taxon>
    </lineage>
</organism>
<protein>
    <recommendedName>
        <fullName evidence="6">Methyltransferase type 11 domain-containing protein</fullName>
    </recommendedName>
</protein>
<sequence length="474" mass="51958">MPKPIPQPVAPFVNPDVEEERNVHEVYEAIAPHFSQTRFKPWPLISAFLSSLPKNALGLDTGGGNGKYLPVAHSHGLEMIETDRSLGLLKCARGMGWGSSPDSTPVNGADGQKQDTGSDVEDREGGQKKENLAECVRGDLCGDIWRQGTFDFAISIAAIHHLSTDERRRHSVKTIMKPLKLNKKGPYSRFMIYVWAYEQGEASKRKMGSAAGSSLPLDSASNPEPTEAVEGAKDRVQDVLVPWVLAPKKGETSKKVKQPRVRAGREGKQGKKGALAGQEVATSQLPSESTISPSETTDKPSQTSTIPETPTAPTPAPEPQPQPLPADEPAPQVFHRYYHLFVQGELQTLVESAAREEGYKIVPSVPYSTTEGMEAAQVGLEGLAIDGDVGEGEERKEGKKWMKVRGVGWEMDNWWLEGEVGRPLVLVLFDEDEGRQRARELLVTNGPAFNAYAYYYSQTIFVRRLSQTLYAAPG</sequence>